<dbReference type="GeneID" id="66081366"/>
<sequence>MMPFAHVLLTFLIAPVVSLVGSVPISSRDVFAPPVTYPHNGVVWYCGDRYNVTWDTSNPPEQITNNEGTIILSHNGRLLLDHSLADGFNIMDGRVEVEVPNVKVGNKYSIVLLGDSGNQGETFRIARHT</sequence>
<evidence type="ECO:0000313" key="2">
    <source>
        <dbReference type="EMBL" id="KAG7088278.1"/>
    </source>
</evidence>
<gene>
    <name evidence="2" type="ORF">E1B28_012291</name>
</gene>
<evidence type="ECO:0000256" key="1">
    <source>
        <dbReference type="SAM" id="SignalP"/>
    </source>
</evidence>
<dbReference type="Proteomes" id="UP001049176">
    <property type="component" value="Chromosome 8"/>
</dbReference>
<name>A0A9P7UNJ2_9AGAR</name>
<keyword evidence="1" id="KW-0732">Signal</keyword>
<feature type="signal peptide" evidence="1">
    <location>
        <begin position="1"/>
        <end position="18"/>
    </location>
</feature>
<reference evidence="2" key="1">
    <citation type="journal article" date="2021" name="Genome Biol. Evol.">
        <title>The assembled and annotated genome of the fairy-ring fungus Marasmius oreades.</title>
        <authorList>
            <person name="Hiltunen M."/>
            <person name="Ament-Velasquez S.L."/>
            <person name="Johannesson H."/>
        </authorList>
    </citation>
    <scope>NUCLEOTIDE SEQUENCE</scope>
    <source>
        <strain evidence="2">03SP1</strain>
    </source>
</reference>
<comment type="caution">
    <text evidence="2">The sequence shown here is derived from an EMBL/GenBank/DDBJ whole genome shotgun (WGS) entry which is preliminary data.</text>
</comment>
<keyword evidence="3" id="KW-1185">Reference proteome</keyword>
<evidence type="ECO:0000313" key="3">
    <source>
        <dbReference type="Proteomes" id="UP001049176"/>
    </source>
</evidence>
<accession>A0A9P7UNJ2</accession>
<dbReference type="KEGG" id="more:E1B28_012291"/>
<organism evidence="2 3">
    <name type="scientific">Marasmius oreades</name>
    <name type="common">fairy-ring Marasmius</name>
    <dbReference type="NCBI Taxonomy" id="181124"/>
    <lineage>
        <taxon>Eukaryota</taxon>
        <taxon>Fungi</taxon>
        <taxon>Dikarya</taxon>
        <taxon>Basidiomycota</taxon>
        <taxon>Agaricomycotina</taxon>
        <taxon>Agaricomycetes</taxon>
        <taxon>Agaricomycetidae</taxon>
        <taxon>Agaricales</taxon>
        <taxon>Marasmiineae</taxon>
        <taxon>Marasmiaceae</taxon>
        <taxon>Marasmius</taxon>
    </lineage>
</organism>
<feature type="chain" id="PRO_5040144605" evidence="1">
    <location>
        <begin position="19"/>
        <end position="129"/>
    </location>
</feature>
<protein>
    <submittedName>
        <fullName evidence="2">Uncharacterized protein</fullName>
    </submittedName>
</protein>
<dbReference type="OrthoDB" id="2317741at2759"/>
<dbReference type="RefSeq" id="XP_043004749.1">
    <property type="nucleotide sequence ID" value="XM_043157382.1"/>
</dbReference>
<proteinExistence type="predicted"/>
<dbReference type="EMBL" id="CM032188">
    <property type="protein sequence ID" value="KAG7088278.1"/>
    <property type="molecule type" value="Genomic_DNA"/>
</dbReference>
<dbReference type="AlphaFoldDB" id="A0A9P7UNJ2"/>